<evidence type="ECO:0000256" key="3">
    <source>
        <dbReference type="ARBA" id="ARBA00022448"/>
    </source>
</evidence>
<keyword evidence="6 9" id="KW-0067">ATP-binding</keyword>
<evidence type="ECO:0000313" key="10">
    <source>
        <dbReference type="Proteomes" id="UP000231912"/>
    </source>
</evidence>
<dbReference type="GO" id="GO:0005886">
    <property type="term" value="C:plasma membrane"/>
    <property type="evidence" value="ECO:0007669"/>
    <property type="project" value="UniProtKB-SubCell"/>
</dbReference>
<dbReference type="SMART" id="SM00382">
    <property type="entry name" value="AAA"/>
    <property type="match status" value="1"/>
</dbReference>
<keyword evidence="4" id="KW-1003">Cell membrane</keyword>
<evidence type="ECO:0000259" key="8">
    <source>
        <dbReference type="PROSITE" id="PS50893"/>
    </source>
</evidence>
<dbReference type="NCBIfam" id="TIGR01727">
    <property type="entry name" value="oligo_HPY"/>
    <property type="match status" value="1"/>
</dbReference>
<dbReference type="AlphaFoldDB" id="A0A2M9ZEI8"/>
<evidence type="ECO:0000256" key="4">
    <source>
        <dbReference type="ARBA" id="ARBA00022475"/>
    </source>
</evidence>
<keyword evidence="7" id="KW-0472">Membrane</keyword>
<dbReference type="GO" id="GO:0016887">
    <property type="term" value="F:ATP hydrolysis activity"/>
    <property type="evidence" value="ECO:0007669"/>
    <property type="project" value="InterPro"/>
</dbReference>
<gene>
    <name evidence="9" type="ORF">CH371_01385</name>
</gene>
<dbReference type="GO" id="GO:0015833">
    <property type="term" value="P:peptide transport"/>
    <property type="evidence" value="ECO:0007669"/>
    <property type="project" value="InterPro"/>
</dbReference>
<dbReference type="SUPFAM" id="SSF52540">
    <property type="entry name" value="P-loop containing nucleoside triphosphate hydrolases"/>
    <property type="match status" value="1"/>
</dbReference>
<dbReference type="Pfam" id="PF08352">
    <property type="entry name" value="oligo_HPY"/>
    <property type="match status" value="1"/>
</dbReference>
<evidence type="ECO:0000313" key="9">
    <source>
        <dbReference type="EMBL" id="PJZ66784.1"/>
    </source>
</evidence>
<dbReference type="FunFam" id="3.40.50.300:FF:000016">
    <property type="entry name" value="Oligopeptide ABC transporter ATP-binding component"/>
    <property type="match status" value="1"/>
</dbReference>
<evidence type="ECO:0000256" key="7">
    <source>
        <dbReference type="ARBA" id="ARBA00023136"/>
    </source>
</evidence>
<dbReference type="Pfam" id="PF00005">
    <property type="entry name" value="ABC_tran"/>
    <property type="match status" value="1"/>
</dbReference>
<dbReference type="Proteomes" id="UP000231912">
    <property type="component" value="Unassembled WGS sequence"/>
</dbReference>
<keyword evidence="3" id="KW-0813">Transport</keyword>
<dbReference type="InterPro" id="IPR013563">
    <property type="entry name" value="Oligopep_ABC_C"/>
</dbReference>
<dbReference type="InterPro" id="IPR027417">
    <property type="entry name" value="P-loop_NTPase"/>
</dbReference>
<dbReference type="InterPro" id="IPR003593">
    <property type="entry name" value="AAA+_ATPase"/>
</dbReference>
<feature type="domain" description="ABC transporter" evidence="8">
    <location>
        <begin position="7"/>
        <end position="258"/>
    </location>
</feature>
<dbReference type="PROSITE" id="PS50893">
    <property type="entry name" value="ABC_TRANSPORTER_2"/>
    <property type="match status" value="1"/>
</dbReference>
<dbReference type="EMBL" id="NPDT01000001">
    <property type="protein sequence ID" value="PJZ66784.1"/>
    <property type="molecule type" value="Genomic_DNA"/>
</dbReference>
<reference evidence="9 10" key="1">
    <citation type="submission" date="2017-07" db="EMBL/GenBank/DDBJ databases">
        <title>Leptospira spp. isolated from tropical soils.</title>
        <authorList>
            <person name="Thibeaux R."/>
            <person name="Iraola G."/>
            <person name="Ferres I."/>
            <person name="Bierque E."/>
            <person name="Girault D."/>
            <person name="Soupe-Gilbert M.-E."/>
            <person name="Picardeau M."/>
            <person name="Goarant C."/>
        </authorList>
    </citation>
    <scope>NUCLEOTIDE SEQUENCE [LARGE SCALE GENOMIC DNA]</scope>
    <source>
        <strain evidence="9 10">FH2-C-A2</strain>
    </source>
</reference>
<evidence type="ECO:0000256" key="2">
    <source>
        <dbReference type="ARBA" id="ARBA00005417"/>
    </source>
</evidence>
<comment type="caution">
    <text evidence="9">The sequence shown here is derived from an EMBL/GenBank/DDBJ whole genome shotgun (WGS) entry which is preliminary data.</text>
</comment>
<accession>A0A2M9ZEI8</accession>
<sequence length="330" mass="36508">MSTDPILKVSDLNLDLRKDGVYVPLLQNISFEIEKGEVLALVGESGCGKSVCSVALTRLLPSGLFRFSGGEVVFEGKNLLKIKAEELRNIRGSRISYVFQEPFSALNPLQKIKDQMSESFLVHGLGTRKQAEEKAEYLLSAVGITDVKMRMNCYPHQLSGGILQRVGIGMSLMCDPKLLIADEPTSALDVTVQAQLLELLLKLKREFDLSVLFISHDFGLVSHIADRICVLYAGRIAEIGTVDQVLDDPRHPYTKDLLDSLPSRFSRTGEFRPIEGRVPTPGNYPKGCHYANRCRSAFSNCELSKPNLKSSHAPEHLSACFLDESEEVPA</sequence>
<organism evidence="9 10">
    <name type="scientific">Leptospira wolffii</name>
    <dbReference type="NCBI Taxonomy" id="409998"/>
    <lineage>
        <taxon>Bacteria</taxon>
        <taxon>Pseudomonadati</taxon>
        <taxon>Spirochaetota</taxon>
        <taxon>Spirochaetia</taxon>
        <taxon>Leptospirales</taxon>
        <taxon>Leptospiraceae</taxon>
        <taxon>Leptospira</taxon>
    </lineage>
</organism>
<protein>
    <submittedName>
        <fullName evidence="9">Dipeptide/oligopeptide/nickel ABC transporter ATP-binding protein</fullName>
    </submittedName>
</protein>
<comment type="subcellular location">
    <subcellularLocation>
        <location evidence="1">Cell inner membrane</location>
        <topology evidence="1">Peripheral membrane protein</topology>
    </subcellularLocation>
</comment>
<evidence type="ECO:0000256" key="5">
    <source>
        <dbReference type="ARBA" id="ARBA00022741"/>
    </source>
</evidence>
<evidence type="ECO:0000256" key="1">
    <source>
        <dbReference type="ARBA" id="ARBA00004417"/>
    </source>
</evidence>
<evidence type="ECO:0000256" key="6">
    <source>
        <dbReference type="ARBA" id="ARBA00022840"/>
    </source>
</evidence>
<dbReference type="InterPro" id="IPR003439">
    <property type="entry name" value="ABC_transporter-like_ATP-bd"/>
</dbReference>
<name>A0A2M9ZEI8_9LEPT</name>
<dbReference type="InterPro" id="IPR050388">
    <property type="entry name" value="ABC_Ni/Peptide_Import"/>
</dbReference>
<proteinExistence type="inferred from homology"/>
<dbReference type="CDD" id="cd03257">
    <property type="entry name" value="ABC_NikE_OppD_transporters"/>
    <property type="match status" value="1"/>
</dbReference>
<dbReference type="Gene3D" id="3.40.50.300">
    <property type="entry name" value="P-loop containing nucleotide triphosphate hydrolases"/>
    <property type="match status" value="1"/>
</dbReference>
<dbReference type="GO" id="GO:0005524">
    <property type="term" value="F:ATP binding"/>
    <property type="evidence" value="ECO:0007669"/>
    <property type="project" value="UniProtKB-KW"/>
</dbReference>
<dbReference type="RefSeq" id="WP_100757379.1">
    <property type="nucleotide sequence ID" value="NZ_NPDT01000001.1"/>
</dbReference>
<comment type="similarity">
    <text evidence="2">Belongs to the ABC transporter superfamily.</text>
</comment>
<dbReference type="PANTHER" id="PTHR43297">
    <property type="entry name" value="OLIGOPEPTIDE TRANSPORT ATP-BINDING PROTEIN APPD"/>
    <property type="match status" value="1"/>
</dbReference>
<keyword evidence="5" id="KW-0547">Nucleotide-binding</keyword>
<dbReference type="PANTHER" id="PTHR43297:SF2">
    <property type="entry name" value="DIPEPTIDE TRANSPORT ATP-BINDING PROTEIN DPPD"/>
    <property type="match status" value="1"/>
</dbReference>